<dbReference type="InterPro" id="IPR014782">
    <property type="entry name" value="Peptidase_M1_dom"/>
</dbReference>
<dbReference type="EC" id="3.4.-.-" evidence="2"/>
<protein>
    <submittedName>
        <fullName evidence="2">M1 family metallopeptidase</fullName>
        <ecNumber evidence="2">3.4.-.-</ecNumber>
    </submittedName>
</protein>
<dbReference type="PANTHER" id="PTHR11533:SF174">
    <property type="entry name" value="PUROMYCIN-SENSITIVE AMINOPEPTIDASE-RELATED"/>
    <property type="match status" value="1"/>
</dbReference>
<feature type="domain" description="Peptidase M1 membrane alanine aminopeptidase" evidence="1">
    <location>
        <begin position="533"/>
        <end position="703"/>
    </location>
</feature>
<comment type="caution">
    <text evidence="2">The sequence shown here is derived from an EMBL/GenBank/DDBJ whole genome shotgun (WGS) entry which is preliminary data.</text>
</comment>
<name>A0ABV6YTT6_UNCC1</name>
<dbReference type="Pfam" id="PF01433">
    <property type="entry name" value="Peptidase_M1"/>
    <property type="match status" value="1"/>
</dbReference>
<gene>
    <name evidence="2" type="ORF">ACFL27_05360</name>
</gene>
<dbReference type="Gene3D" id="1.10.390.10">
    <property type="entry name" value="Neutral Protease Domain 2"/>
    <property type="match status" value="1"/>
</dbReference>
<dbReference type="GO" id="GO:0016787">
    <property type="term" value="F:hydrolase activity"/>
    <property type="evidence" value="ECO:0007669"/>
    <property type="project" value="UniProtKB-KW"/>
</dbReference>
<sequence>MKQRMVMGYFCPCCFLFFILSGWVSGSDLERSERLRAEDAIKEYDHLLQYKFSKEPLSVPPAGITLTRDSATWILESGEIRLMEPTSQGVITGLLFKGRGRFRMAIPDPIEIKQLQRYTDDPALTELDEQFSELILRTSGDFVPTLVSPGPKDTYTTNKYARKHHEHWLKDVFYDVNARIISGLLNHDHEFLCVDMNTESYDWLRYDFENQRLEEIQLKKLQSRFNYKEIWVSLDRVEDRQADGRPSAVCRDPIDITHVEFLIDLTHRSKERYRERLRKIAVNGKFKAKITFNPLIPGQQALNLELHPRAKINSVVTGEGVELVFIRDQIGKRFQSLKKETYDSSMVVIFNEPLTSEPTQIEFDYELDIFGYVSGRLWYPGLLTGLNDVHTAKLTVTLPAKQDIRSVGICEQEQITKKLKKSIWNIDFPTKMIGFTCGKGFREEKVKLEGVPEVISFGEARGFTLGDTVKKVAEDVARSIEFYQQFFNMNLPMKTIYATKIFGWHGQSFHGFIYLSELTFKREHPGATELFRAHEAAHQFWGHVVGWKTYRDMWLSESFAEYSAMMFIEHSMAADNFFEEILAVYSNEILGSIKSAMSKFARPWNIQMHPRERRSIGPVGLGYRASSALVPQGTFIQTYHKGPLVLHMLRVLLRNKFGTDETFRNILADFLRTYKDKDVTTAEFITIVEKHTAMEWQWFFDQWVFDTAIPTYHWNYIIREPSPDQSDYELQIKVIQSEVPPDFKMEVPLRVTYKQGQEEKFILRINATAEDWNLTLPQKPKKVTLNPDYAVLAKVIKDSAINFTP</sequence>
<reference evidence="2 3" key="1">
    <citation type="submission" date="2024-09" db="EMBL/GenBank/DDBJ databases">
        <title>Laminarin stimulates single cell rates of sulfate reduction while oxygen inhibits transcriptomic activity in coastal marine sediment.</title>
        <authorList>
            <person name="Lindsay M."/>
            <person name="Orcutt B."/>
            <person name="Emerson D."/>
            <person name="Stepanauskas R."/>
            <person name="D'Angelo T."/>
        </authorList>
    </citation>
    <scope>NUCLEOTIDE SEQUENCE [LARGE SCALE GENOMIC DNA]</scope>
    <source>
        <strain evidence="2">SAG AM-311-K15</strain>
    </source>
</reference>
<dbReference type="PANTHER" id="PTHR11533">
    <property type="entry name" value="PROTEASE M1 ZINC METALLOPROTEASE"/>
    <property type="match status" value="1"/>
</dbReference>
<dbReference type="InterPro" id="IPR027268">
    <property type="entry name" value="Peptidase_M4/M1_CTD_sf"/>
</dbReference>
<dbReference type="InterPro" id="IPR050344">
    <property type="entry name" value="Peptidase_M1_aminopeptidases"/>
</dbReference>
<proteinExistence type="predicted"/>
<dbReference type="Proteomes" id="UP001594351">
    <property type="component" value="Unassembled WGS sequence"/>
</dbReference>
<evidence type="ECO:0000313" key="2">
    <source>
        <dbReference type="EMBL" id="MFC1849619.1"/>
    </source>
</evidence>
<evidence type="ECO:0000259" key="1">
    <source>
        <dbReference type="Pfam" id="PF01433"/>
    </source>
</evidence>
<accession>A0ABV6YTT6</accession>
<dbReference type="EMBL" id="JBHPBY010000049">
    <property type="protein sequence ID" value="MFC1849619.1"/>
    <property type="molecule type" value="Genomic_DNA"/>
</dbReference>
<dbReference type="SUPFAM" id="SSF55486">
    <property type="entry name" value="Metalloproteases ('zincins'), catalytic domain"/>
    <property type="match status" value="1"/>
</dbReference>
<organism evidence="2 3">
    <name type="scientific">candidate division CSSED10-310 bacterium</name>
    <dbReference type="NCBI Taxonomy" id="2855610"/>
    <lineage>
        <taxon>Bacteria</taxon>
        <taxon>Bacteria division CSSED10-310</taxon>
    </lineage>
</organism>
<evidence type="ECO:0000313" key="3">
    <source>
        <dbReference type="Proteomes" id="UP001594351"/>
    </source>
</evidence>
<keyword evidence="3" id="KW-1185">Reference proteome</keyword>
<keyword evidence="2" id="KW-0378">Hydrolase</keyword>